<dbReference type="SUPFAM" id="SSF82171">
    <property type="entry name" value="DPP6 N-terminal domain-like"/>
    <property type="match status" value="1"/>
</dbReference>
<dbReference type="PANTHER" id="PTHR42776">
    <property type="entry name" value="SERINE PEPTIDASE S9 FAMILY MEMBER"/>
    <property type="match status" value="1"/>
</dbReference>
<dbReference type="OrthoDB" id="9777457at2"/>
<comment type="caution">
    <text evidence="9">The sequence shown here is derived from an EMBL/GenBank/DDBJ whole genome shotgun (WGS) entry which is preliminary data.</text>
</comment>
<feature type="signal peptide" evidence="7">
    <location>
        <begin position="1"/>
        <end position="20"/>
    </location>
</feature>
<dbReference type="SUPFAM" id="SSF53474">
    <property type="entry name" value="alpha/beta-Hydrolases"/>
    <property type="match status" value="1"/>
</dbReference>
<dbReference type="Pfam" id="PF07676">
    <property type="entry name" value="PD40"/>
    <property type="match status" value="2"/>
</dbReference>
<evidence type="ECO:0000256" key="1">
    <source>
        <dbReference type="ARBA" id="ARBA00022801"/>
    </source>
</evidence>
<dbReference type="GO" id="GO:0006508">
    <property type="term" value="P:proteolysis"/>
    <property type="evidence" value="ECO:0007669"/>
    <property type="project" value="InterPro"/>
</dbReference>
<protein>
    <recommendedName>
        <fullName evidence="5">Acyl-peptide hydrolase</fullName>
    </recommendedName>
    <alternativeName>
        <fullName evidence="4">Acylaminoacyl-peptidase</fullName>
    </alternativeName>
</protein>
<dbReference type="PROSITE" id="PS00708">
    <property type="entry name" value="PRO_ENDOPEP_SER"/>
    <property type="match status" value="1"/>
</dbReference>
<dbReference type="GO" id="GO:0004177">
    <property type="term" value="F:aminopeptidase activity"/>
    <property type="evidence" value="ECO:0007669"/>
    <property type="project" value="UniProtKB-KW"/>
</dbReference>
<dbReference type="InterPro" id="IPR002471">
    <property type="entry name" value="Pept_S9_AS"/>
</dbReference>
<dbReference type="Gene3D" id="3.40.50.1820">
    <property type="entry name" value="alpha/beta hydrolase"/>
    <property type="match status" value="1"/>
</dbReference>
<evidence type="ECO:0000313" key="10">
    <source>
        <dbReference type="Proteomes" id="UP000240978"/>
    </source>
</evidence>
<keyword evidence="9" id="KW-0031">Aminopeptidase</keyword>
<keyword evidence="3" id="KW-0007">Acetylation</keyword>
<dbReference type="Gene3D" id="2.120.10.30">
    <property type="entry name" value="TolB, C-terminal domain"/>
    <property type="match status" value="2"/>
</dbReference>
<evidence type="ECO:0000256" key="5">
    <source>
        <dbReference type="ARBA" id="ARBA00032596"/>
    </source>
</evidence>
<proteinExistence type="predicted"/>
<reference evidence="9 10" key="1">
    <citation type="submission" date="2018-03" db="EMBL/GenBank/DDBJ databases">
        <title>Genomic Encyclopedia of Archaeal and Bacterial Type Strains, Phase II (KMG-II): from individual species to whole genera.</title>
        <authorList>
            <person name="Goeker M."/>
        </authorList>
    </citation>
    <scope>NUCLEOTIDE SEQUENCE [LARGE SCALE GENOMIC DNA]</scope>
    <source>
        <strain evidence="9 10">DSM 18107</strain>
    </source>
</reference>
<name>A0A2P8G9L1_9BACT</name>
<feature type="chain" id="PRO_5015153444" description="Acyl-peptide hydrolase" evidence="7">
    <location>
        <begin position="21"/>
        <end position="696"/>
    </location>
</feature>
<accession>A0A2P8G9L1</accession>
<evidence type="ECO:0000256" key="3">
    <source>
        <dbReference type="ARBA" id="ARBA00022990"/>
    </source>
</evidence>
<keyword evidence="2" id="KW-0720">Serine protease</keyword>
<dbReference type="AlphaFoldDB" id="A0A2P8G9L1"/>
<evidence type="ECO:0000313" key="9">
    <source>
        <dbReference type="EMBL" id="PSL30657.1"/>
    </source>
</evidence>
<keyword evidence="10" id="KW-1185">Reference proteome</keyword>
<dbReference type="InterPro" id="IPR011659">
    <property type="entry name" value="WD40"/>
</dbReference>
<dbReference type="RefSeq" id="WP_106602515.1">
    <property type="nucleotide sequence ID" value="NZ_PYGK01000005.1"/>
</dbReference>
<sequence>MIRSVLLITTIFLHIYCASAQRFTMEAVTAYPFPSALTSASTGSSIAWALNEQGKRNVYVAAGPDFTPRKLTDYTLDDGQEISSLSISSDGKWIVYTRGGDHGGKESSNPVNAAHLPISPKTEIWSVPFAGGTPKVLSEGDYPAISPHGDSIAFIRNGQIWIVAIDGATPARNMVSVKGSCHSIAWGPDNAGLAFVNNRNDHAYIGVYRNTATPLQWIAPAFSKDFSPRWSPDGKQIAFIRMPGTGGAPDSLLVQKHQPWAIWTADVTSGEGRLLWKAPATLPGSIPTTDGGTNLNWPVAGRITFLSYHDGWPHLYSIASGGGTPLLLTPGNFMVEHIEPTPDGKWLVFSANTGAAPDDIDRRHLARVPVDKAAMEILSSGEGIEAYPVVTGDGHTIAVLTATAQQPLLPAVMPFQKGTPRVIGKTLLPASFPEAQMVTPKAVSFKAPDGTLVHAQLFEPKNKAAKHPAIVYIHGGPQRQMLLGWHYMDYYANGYAVNQYLASQGFIVLSVNYRLGIGYGYAFHKPPHAGIIGVAEYQDIKAAGEWLATQAQVDATKIGVYGGSYGGFLTAHALGRDSKLFAAGVDIHGVHNRSPFLPPPTATPAPDVDTALKVSWLSSPVAHVNTWTSPVLLIHADDDRNVEFNQTIDLYRRLEDKGVPFEYLAIPDDTHHWMKYSNALTVDKATAAFLIKYLKQ</sequence>
<evidence type="ECO:0000256" key="2">
    <source>
        <dbReference type="ARBA" id="ARBA00022825"/>
    </source>
</evidence>
<keyword evidence="7" id="KW-0732">Signal</keyword>
<comment type="function">
    <text evidence="6">This enzyme catalyzes the hydrolysis of the N-terminal peptide bond of an N-acetylated peptide to generate an N-acetylated amino acid and a peptide with a free N-terminus. It preferentially cleaves off Ac-Ala, Ac-Met and Ac-Ser. Also, involved in the degradation of oxidized and glycated proteins.</text>
</comment>
<dbReference type="Pfam" id="PF00326">
    <property type="entry name" value="Peptidase_S9"/>
    <property type="match status" value="1"/>
</dbReference>
<evidence type="ECO:0000256" key="6">
    <source>
        <dbReference type="ARBA" id="ARBA00045885"/>
    </source>
</evidence>
<dbReference type="InterPro" id="IPR029058">
    <property type="entry name" value="AB_hydrolase_fold"/>
</dbReference>
<dbReference type="InterPro" id="IPR011042">
    <property type="entry name" value="6-blade_b-propeller_TolB-like"/>
</dbReference>
<dbReference type="InterPro" id="IPR001375">
    <property type="entry name" value="Peptidase_S9_cat"/>
</dbReference>
<evidence type="ECO:0000256" key="7">
    <source>
        <dbReference type="SAM" id="SignalP"/>
    </source>
</evidence>
<keyword evidence="9" id="KW-0645">Protease</keyword>
<feature type="domain" description="Peptidase S9 prolyl oligopeptidase catalytic" evidence="8">
    <location>
        <begin position="499"/>
        <end position="695"/>
    </location>
</feature>
<evidence type="ECO:0000259" key="8">
    <source>
        <dbReference type="Pfam" id="PF00326"/>
    </source>
</evidence>
<dbReference type="GO" id="GO:0004252">
    <property type="term" value="F:serine-type endopeptidase activity"/>
    <property type="evidence" value="ECO:0007669"/>
    <property type="project" value="InterPro"/>
</dbReference>
<evidence type="ECO:0000256" key="4">
    <source>
        <dbReference type="ARBA" id="ARBA00032284"/>
    </source>
</evidence>
<dbReference type="Proteomes" id="UP000240978">
    <property type="component" value="Unassembled WGS sequence"/>
</dbReference>
<dbReference type="PANTHER" id="PTHR42776:SF27">
    <property type="entry name" value="DIPEPTIDYL PEPTIDASE FAMILY MEMBER 6"/>
    <property type="match status" value="1"/>
</dbReference>
<organism evidence="9 10">
    <name type="scientific">Chitinophaga ginsengisoli</name>
    <dbReference type="NCBI Taxonomy" id="363837"/>
    <lineage>
        <taxon>Bacteria</taxon>
        <taxon>Pseudomonadati</taxon>
        <taxon>Bacteroidota</taxon>
        <taxon>Chitinophagia</taxon>
        <taxon>Chitinophagales</taxon>
        <taxon>Chitinophagaceae</taxon>
        <taxon>Chitinophaga</taxon>
    </lineage>
</organism>
<gene>
    <name evidence="9" type="ORF">CLV42_10518</name>
</gene>
<keyword evidence="1" id="KW-0378">Hydrolase</keyword>
<dbReference type="EMBL" id="PYGK01000005">
    <property type="protein sequence ID" value="PSL30657.1"/>
    <property type="molecule type" value="Genomic_DNA"/>
</dbReference>